<dbReference type="OrthoDB" id="6269773at2"/>
<feature type="transmembrane region" description="Helical" evidence="1">
    <location>
        <begin position="36"/>
        <end position="55"/>
    </location>
</feature>
<dbReference type="RefSeq" id="WP_139214339.1">
    <property type="nucleotide sequence ID" value="NZ_FOUE01000002.1"/>
</dbReference>
<evidence type="ECO:0000313" key="2">
    <source>
        <dbReference type="EMBL" id="SFM15178.1"/>
    </source>
</evidence>
<accession>A0A1I4NI50</accession>
<keyword evidence="3" id="KW-1185">Reference proteome</keyword>
<keyword evidence="1" id="KW-0472">Membrane</keyword>
<protein>
    <submittedName>
        <fullName evidence="2">Uncharacterized protein</fullName>
    </submittedName>
</protein>
<dbReference type="AlphaFoldDB" id="A0A1I4NI50"/>
<dbReference type="Proteomes" id="UP000198519">
    <property type="component" value="Unassembled WGS sequence"/>
</dbReference>
<evidence type="ECO:0000256" key="1">
    <source>
        <dbReference type="SAM" id="Phobius"/>
    </source>
</evidence>
<sequence length="63" mass="6656">MSVVKTMSIIGIVFFSLCLILVMGFAESDIEAAMGWGMFAALYGIGYSITTLVKVKSSANSPS</sequence>
<evidence type="ECO:0000313" key="3">
    <source>
        <dbReference type="Proteomes" id="UP000198519"/>
    </source>
</evidence>
<keyword evidence="1" id="KW-0812">Transmembrane</keyword>
<proteinExistence type="predicted"/>
<organism evidence="2 3">
    <name type="scientific">Marinobacter zhejiangensis</name>
    <dbReference type="NCBI Taxonomy" id="488535"/>
    <lineage>
        <taxon>Bacteria</taxon>
        <taxon>Pseudomonadati</taxon>
        <taxon>Pseudomonadota</taxon>
        <taxon>Gammaproteobacteria</taxon>
        <taxon>Pseudomonadales</taxon>
        <taxon>Marinobacteraceae</taxon>
        <taxon>Marinobacter</taxon>
    </lineage>
</organism>
<dbReference type="EMBL" id="FOUE01000002">
    <property type="protein sequence ID" value="SFM15178.1"/>
    <property type="molecule type" value="Genomic_DNA"/>
</dbReference>
<gene>
    <name evidence="2" type="ORF">SAMN04487963_1419</name>
</gene>
<name>A0A1I4NI50_9GAMM</name>
<keyword evidence="1" id="KW-1133">Transmembrane helix</keyword>
<reference evidence="3" key="1">
    <citation type="submission" date="2016-10" db="EMBL/GenBank/DDBJ databases">
        <authorList>
            <person name="Varghese N."/>
            <person name="Submissions S."/>
        </authorList>
    </citation>
    <scope>NUCLEOTIDE SEQUENCE [LARGE SCALE GENOMIC DNA]</scope>
    <source>
        <strain evidence="3">CGMCC 1.7061</strain>
    </source>
</reference>